<evidence type="ECO:0000313" key="2">
    <source>
        <dbReference type="EMBL" id="KAK8481077.1"/>
    </source>
</evidence>
<reference evidence="2 3" key="1">
    <citation type="journal article" date="2024" name="G3 (Bethesda)">
        <title>Genome assembly of Hibiscus sabdariffa L. provides insights into metabolisms of medicinal natural products.</title>
        <authorList>
            <person name="Kim T."/>
        </authorList>
    </citation>
    <scope>NUCLEOTIDE SEQUENCE [LARGE SCALE GENOMIC DNA]</scope>
    <source>
        <strain evidence="2">TK-2024</strain>
        <tissue evidence="2">Old leaves</tissue>
    </source>
</reference>
<keyword evidence="1" id="KW-0472">Membrane</keyword>
<feature type="transmembrane region" description="Helical" evidence="1">
    <location>
        <begin position="30"/>
        <end position="52"/>
    </location>
</feature>
<dbReference type="Proteomes" id="UP001396334">
    <property type="component" value="Unassembled WGS sequence"/>
</dbReference>
<accession>A0ABR1ZLE0</accession>
<keyword evidence="3" id="KW-1185">Reference proteome</keyword>
<keyword evidence="1" id="KW-0812">Transmembrane</keyword>
<sequence length="222" mass="25510">MTWLVSITRRSVEIKRESEKTYDRNCLCTFVVASICIGASLYLALLSLELLVREYHKRFRILVLFAFTVIFILLHMVVFLPVLETGLRSLVYVFNHTRFNELNTSVDPGFSGTREIRLSIWLTAPACVVCWVLVPLSGWLLYYVLQKMVILSFHDHVLHFLEPRIMVCSFGFLISLVSAVFFSLCNLQEICEKYFETSSNIESIQSRSTDVESTTSNVQAQS</sequence>
<gene>
    <name evidence="2" type="ORF">V6N11_014263</name>
</gene>
<comment type="caution">
    <text evidence="2">The sequence shown here is derived from an EMBL/GenBank/DDBJ whole genome shotgun (WGS) entry which is preliminary data.</text>
</comment>
<name>A0ABR1ZLE0_9ROSI</name>
<evidence type="ECO:0000313" key="3">
    <source>
        <dbReference type="Proteomes" id="UP001396334"/>
    </source>
</evidence>
<feature type="transmembrane region" description="Helical" evidence="1">
    <location>
        <begin position="165"/>
        <end position="184"/>
    </location>
</feature>
<keyword evidence="1" id="KW-1133">Transmembrane helix</keyword>
<organism evidence="2 3">
    <name type="scientific">Hibiscus sabdariffa</name>
    <name type="common">roselle</name>
    <dbReference type="NCBI Taxonomy" id="183260"/>
    <lineage>
        <taxon>Eukaryota</taxon>
        <taxon>Viridiplantae</taxon>
        <taxon>Streptophyta</taxon>
        <taxon>Embryophyta</taxon>
        <taxon>Tracheophyta</taxon>
        <taxon>Spermatophyta</taxon>
        <taxon>Magnoliopsida</taxon>
        <taxon>eudicotyledons</taxon>
        <taxon>Gunneridae</taxon>
        <taxon>Pentapetalae</taxon>
        <taxon>rosids</taxon>
        <taxon>malvids</taxon>
        <taxon>Malvales</taxon>
        <taxon>Malvaceae</taxon>
        <taxon>Malvoideae</taxon>
        <taxon>Hibiscus</taxon>
    </lineage>
</organism>
<proteinExistence type="predicted"/>
<feature type="transmembrane region" description="Helical" evidence="1">
    <location>
        <begin position="120"/>
        <end position="145"/>
    </location>
</feature>
<feature type="transmembrane region" description="Helical" evidence="1">
    <location>
        <begin position="59"/>
        <end position="83"/>
    </location>
</feature>
<protein>
    <submittedName>
        <fullName evidence="2">Uncharacterized protein</fullName>
    </submittedName>
</protein>
<dbReference type="EMBL" id="JBBPBN010000954">
    <property type="protein sequence ID" value="KAK8481077.1"/>
    <property type="molecule type" value="Genomic_DNA"/>
</dbReference>
<evidence type="ECO:0000256" key="1">
    <source>
        <dbReference type="SAM" id="Phobius"/>
    </source>
</evidence>